<dbReference type="PANTHER" id="PTHR13170">
    <property type="entry name" value="O-GLCNACASE"/>
    <property type="match status" value="1"/>
</dbReference>
<dbReference type="Proteomes" id="UP000679284">
    <property type="component" value="Plasmid unnamed3"/>
</dbReference>
<dbReference type="InterPro" id="IPR051822">
    <property type="entry name" value="Glycosyl_Hydrolase_84"/>
</dbReference>
<dbReference type="EMBL" id="CP047292">
    <property type="protein sequence ID" value="QUS37265.1"/>
    <property type="molecule type" value="Genomic_DNA"/>
</dbReference>
<evidence type="ECO:0000313" key="3">
    <source>
        <dbReference type="Proteomes" id="UP000679284"/>
    </source>
</evidence>
<accession>A0A8J8MV54</accession>
<dbReference type="KEGG" id="fap:GR316_12840"/>
<proteinExistence type="predicted"/>
<dbReference type="PROSITE" id="PS51186">
    <property type="entry name" value="GNAT"/>
    <property type="match status" value="1"/>
</dbReference>
<geneLocation type="plasmid" evidence="2 3">
    <name>unnamed3</name>
</geneLocation>
<dbReference type="PANTHER" id="PTHR13170:SF16">
    <property type="entry name" value="PROTEIN O-GLCNACASE"/>
    <property type="match status" value="1"/>
</dbReference>
<dbReference type="RefSeq" id="WP_211785527.1">
    <property type="nucleotide sequence ID" value="NZ_CP047292.1"/>
</dbReference>
<name>A0A8J8MV54_9RHOB</name>
<dbReference type="SUPFAM" id="SSF55729">
    <property type="entry name" value="Acyl-CoA N-acyltransferases (Nat)"/>
    <property type="match status" value="1"/>
</dbReference>
<reference evidence="2" key="1">
    <citation type="submission" date="2020-01" db="EMBL/GenBank/DDBJ databases">
        <authorList>
            <person name="Yang Y."/>
            <person name="Kwon Y.M."/>
        </authorList>
    </citation>
    <scope>NUCLEOTIDE SEQUENCE</scope>
    <source>
        <strain evidence="2">PG104</strain>
        <plasmid evidence="2">unnamed3</plasmid>
    </source>
</reference>
<protein>
    <submittedName>
        <fullName evidence="2">GNAT family N-acetyltransferase</fullName>
    </submittedName>
</protein>
<dbReference type="InterPro" id="IPR000182">
    <property type="entry name" value="GNAT_dom"/>
</dbReference>
<evidence type="ECO:0000259" key="1">
    <source>
        <dbReference type="PROSITE" id="PS51186"/>
    </source>
</evidence>
<keyword evidence="2" id="KW-0614">Plasmid</keyword>
<keyword evidence="3" id="KW-1185">Reference proteome</keyword>
<dbReference type="Pfam" id="PF00583">
    <property type="entry name" value="Acetyltransf_1"/>
    <property type="match status" value="1"/>
</dbReference>
<dbReference type="AlphaFoldDB" id="A0A8J8MV54"/>
<organism evidence="2 3">
    <name type="scientific">Falsirhodobacter algicola</name>
    <dbReference type="NCBI Taxonomy" id="2692330"/>
    <lineage>
        <taxon>Bacteria</taxon>
        <taxon>Pseudomonadati</taxon>
        <taxon>Pseudomonadota</taxon>
        <taxon>Alphaproteobacteria</taxon>
        <taxon>Rhodobacterales</taxon>
        <taxon>Paracoccaceae</taxon>
        <taxon>Falsirhodobacter</taxon>
    </lineage>
</organism>
<sequence>MTKAHIRLATPADLPRIYEICLLTAGAGGDGTHLYSDPKGPGYMHAAPYAVLEPECAFVLDDGTGRAVGYIVGTPDTAAFEDRLDAEWWPDVRAAIAEMPVACDKDAVLIERAKGGHRRDPSLLASYPAHLHINILPPAQGGGWGRRMIQTQLDAMRARGVTGLHLGLDPRNVTAIAFYTHLGFRDVSVDSDLVYGMDLRTPA</sequence>
<dbReference type="GO" id="GO:0016747">
    <property type="term" value="F:acyltransferase activity, transferring groups other than amino-acyl groups"/>
    <property type="evidence" value="ECO:0007669"/>
    <property type="project" value="InterPro"/>
</dbReference>
<evidence type="ECO:0000313" key="2">
    <source>
        <dbReference type="EMBL" id="QUS37265.1"/>
    </source>
</evidence>
<dbReference type="InterPro" id="IPR016181">
    <property type="entry name" value="Acyl_CoA_acyltransferase"/>
</dbReference>
<gene>
    <name evidence="2" type="ORF">GR316_12840</name>
</gene>
<dbReference type="Gene3D" id="3.40.630.30">
    <property type="match status" value="1"/>
</dbReference>
<feature type="domain" description="N-acetyltransferase" evidence="1">
    <location>
        <begin position="4"/>
        <end position="202"/>
    </location>
</feature>